<feature type="domain" description="Peptidase M12A" evidence="8">
    <location>
        <begin position="136"/>
        <end position="203"/>
    </location>
</feature>
<comment type="caution">
    <text evidence="6">Lacks conserved residue(s) required for the propagation of feature annotation.</text>
</comment>
<dbReference type="Gene3D" id="3.40.390.10">
    <property type="entry name" value="Collagenase (Catalytic Domain)"/>
    <property type="match status" value="1"/>
</dbReference>
<evidence type="ECO:0000313" key="10">
    <source>
        <dbReference type="Proteomes" id="UP001219518"/>
    </source>
</evidence>
<evidence type="ECO:0000256" key="4">
    <source>
        <dbReference type="ARBA" id="ARBA00022833"/>
    </source>
</evidence>
<dbReference type="AlphaFoldDB" id="A0AAE1H536"/>
<evidence type="ECO:0000259" key="8">
    <source>
        <dbReference type="PROSITE" id="PS51864"/>
    </source>
</evidence>
<keyword evidence="5 7" id="KW-0482">Metalloprotease</keyword>
<dbReference type="InterPro" id="IPR024079">
    <property type="entry name" value="MetalloPept_cat_dom_sf"/>
</dbReference>
<dbReference type="PANTHER" id="PTHR10127:SF780">
    <property type="entry name" value="METALLOENDOPEPTIDASE"/>
    <property type="match status" value="1"/>
</dbReference>
<keyword evidence="10" id="KW-1185">Reference proteome</keyword>
<reference evidence="9" key="2">
    <citation type="journal article" date="2023" name="BMC Genomics">
        <title>Pest status, molecular evolution, and epigenetic factors derived from the genome assembly of Frankliniella fusca, a thysanopteran phytovirus vector.</title>
        <authorList>
            <person name="Catto M.A."/>
            <person name="Labadie P.E."/>
            <person name="Jacobson A.L."/>
            <person name="Kennedy G.G."/>
            <person name="Srinivasan R."/>
            <person name="Hunt B.G."/>
        </authorList>
    </citation>
    <scope>NUCLEOTIDE SEQUENCE</scope>
    <source>
        <strain evidence="9">PL_HMW_Pooled</strain>
    </source>
</reference>
<evidence type="ECO:0000256" key="7">
    <source>
        <dbReference type="RuleBase" id="RU361183"/>
    </source>
</evidence>
<keyword evidence="3 7" id="KW-0378">Hydrolase</keyword>
<name>A0AAE1H536_9NEOP</name>
<evidence type="ECO:0000256" key="5">
    <source>
        <dbReference type="ARBA" id="ARBA00023049"/>
    </source>
</evidence>
<dbReference type="PRINTS" id="PR00480">
    <property type="entry name" value="ASTACIN"/>
</dbReference>
<dbReference type="EC" id="3.4.24.-" evidence="7"/>
<comment type="cofactor">
    <cofactor evidence="7">
        <name>Zn(2+)</name>
        <dbReference type="ChEBI" id="CHEBI:29105"/>
    </cofactor>
    <text evidence="7">Binds 1 zinc ion per subunit.</text>
</comment>
<dbReference type="GO" id="GO:0006508">
    <property type="term" value="P:proteolysis"/>
    <property type="evidence" value="ECO:0007669"/>
    <property type="project" value="UniProtKB-KW"/>
</dbReference>
<dbReference type="GO" id="GO:0046872">
    <property type="term" value="F:metal ion binding"/>
    <property type="evidence" value="ECO:0007669"/>
    <property type="project" value="UniProtKB-KW"/>
</dbReference>
<comment type="caution">
    <text evidence="9">The sequence shown here is derived from an EMBL/GenBank/DDBJ whole genome shotgun (WGS) entry which is preliminary data.</text>
</comment>
<keyword evidence="1 7" id="KW-0645">Protease</keyword>
<dbReference type="Pfam" id="PF01400">
    <property type="entry name" value="Astacin"/>
    <property type="match status" value="1"/>
</dbReference>
<dbReference type="EMBL" id="JAHWGI010000339">
    <property type="protein sequence ID" value="KAK3913785.1"/>
    <property type="molecule type" value="Genomic_DNA"/>
</dbReference>
<dbReference type="Proteomes" id="UP001219518">
    <property type="component" value="Unassembled WGS sequence"/>
</dbReference>
<sequence length="211" mass="22964">MRLIGERYSPPVLPRPTMSSSVMIVVVVLATSHWSTLDAYPVPADGLAFWKMVTSLGASIYGTPSEVTGELLKKYTPDSGVNPEELGEYTQGDILFTSKGAAGSAFARNGLKAPSARWPGAVVPFEISYGFRRNNNFDKADASMTDGQGVNYDYRSVMHYSAKAFSKDGSDTITARAYRGELGQREGFSEGDIRKLQSMYKCVGGKTMLQD</sequence>
<organism evidence="9 10">
    <name type="scientific">Frankliniella fusca</name>
    <dbReference type="NCBI Taxonomy" id="407009"/>
    <lineage>
        <taxon>Eukaryota</taxon>
        <taxon>Metazoa</taxon>
        <taxon>Ecdysozoa</taxon>
        <taxon>Arthropoda</taxon>
        <taxon>Hexapoda</taxon>
        <taxon>Insecta</taxon>
        <taxon>Pterygota</taxon>
        <taxon>Neoptera</taxon>
        <taxon>Paraneoptera</taxon>
        <taxon>Thysanoptera</taxon>
        <taxon>Terebrantia</taxon>
        <taxon>Thripoidea</taxon>
        <taxon>Thripidae</taxon>
        <taxon>Frankliniella</taxon>
    </lineage>
</organism>
<evidence type="ECO:0000256" key="3">
    <source>
        <dbReference type="ARBA" id="ARBA00022801"/>
    </source>
</evidence>
<gene>
    <name evidence="9" type="ORF">KUF71_023242</name>
</gene>
<keyword evidence="4 7" id="KW-0862">Zinc</keyword>
<dbReference type="PROSITE" id="PS51864">
    <property type="entry name" value="ASTACIN"/>
    <property type="match status" value="1"/>
</dbReference>
<accession>A0AAE1H536</accession>
<proteinExistence type="predicted"/>
<dbReference type="PANTHER" id="PTHR10127">
    <property type="entry name" value="DISCOIDIN, CUB, EGF, LAMININ , AND ZINC METALLOPROTEASE DOMAIN CONTAINING"/>
    <property type="match status" value="1"/>
</dbReference>
<evidence type="ECO:0000256" key="6">
    <source>
        <dbReference type="PROSITE-ProRule" id="PRU01211"/>
    </source>
</evidence>
<reference evidence="9" key="1">
    <citation type="submission" date="2021-07" db="EMBL/GenBank/DDBJ databases">
        <authorList>
            <person name="Catto M.A."/>
            <person name="Jacobson A."/>
            <person name="Kennedy G."/>
            <person name="Labadie P."/>
            <person name="Hunt B.G."/>
            <person name="Srinivasan R."/>
        </authorList>
    </citation>
    <scope>NUCLEOTIDE SEQUENCE</scope>
    <source>
        <strain evidence="9">PL_HMW_Pooled</strain>
        <tissue evidence="9">Head</tissue>
    </source>
</reference>
<keyword evidence="2 7" id="KW-0479">Metal-binding</keyword>
<dbReference type="InterPro" id="IPR001506">
    <property type="entry name" value="Peptidase_M12A"/>
</dbReference>
<evidence type="ECO:0000256" key="1">
    <source>
        <dbReference type="ARBA" id="ARBA00022670"/>
    </source>
</evidence>
<evidence type="ECO:0000313" key="9">
    <source>
        <dbReference type="EMBL" id="KAK3913785.1"/>
    </source>
</evidence>
<dbReference type="SUPFAM" id="SSF55486">
    <property type="entry name" value="Metalloproteases ('zincins'), catalytic domain"/>
    <property type="match status" value="1"/>
</dbReference>
<dbReference type="GO" id="GO:0004222">
    <property type="term" value="F:metalloendopeptidase activity"/>
    <property type="evidence" value="ECO:0007669"/>
    <property type="project" value="UniProtKB-UniRule"/>
</dbReference>
<evidence type="ECO:0000256" key="2">
    <source>
        <dbReference type="ARBA" id="ARBA00022723"/>
    </source>
</evidence>
<protein>
    <recommendedName>
        <fullName evidence="7">Metalloendopeptidase</fullName>
        <ecNumber evidence="7">3.4.24.-</ecNumber>
    </recommendedName>
</protein>